<keyword evidence="4" id="KW-0862">Zinc</keyword>
<dbReference type="Gene3D" id="3.40.830.10">
    <property type="entry name" value="LigB-like"/>
    <property type="match status" value="1"/>
</dbReference>
<name>A0A9N8VX13_9GLOM</name>
<dbReference type="GO" id="GO:0008270">
    <property type="term" value="F:zinc ion binding"/>
    <property type="evidence" value="ECO:0007669"/>
    <property type="project" value="InterPro"/>
</dbReference>
<evidence type="ECO:0000256" key="2">
    <source>
        <dbReference type="ARBA" id="ARBA00007581"/>
    </source>
</evidence>
<comment type="similarity">
    <text evidence="2">Belongs to the DODA-type extradiol aromatic ring-opening dioxygenase family.</text>
</comment>
<keyword evidence="3" id="KW-0479">Metal-binding</keyword>
<comment type="caution">
    <text evidence="7">The sequence shown here is derived from an EMBL/GenBank/DDBJ whole genome shotgun (WGS) entry which is preliminary data.</text>
</comment>
<protein>
    <submittedName>
        <fullName evidence="7">2448_t:CDS:1</fullName>
    </submittedName>
</protein>
<comment type="cofactor">
    <cofactor evidence="1">
        <name>Zn(2+)</name>
        <dbReference type="ChEBI" id="CHEBI:29105"/>
    </cofactor>
</comment>
<evidence type="ECO:0000313" key="7">
    <source>
        <dbReference type="EMBL" id="CAG8469343.1"/>
    </source>
</evidence>
<dbReference type="PIRSF" id="PIRSF006157">
    <property type="entry name" value="Doxgns_DODA"/>
    <property type="match status" value="1"/>
</dbReference>
<dbReference type="InterPro" id="IPR004183">
    <property type="entry name" value="Xdiol_dOase_suB"/>
</dbReference>
<dbReference type="SUPFAM" id="SSF53213">
    <property type="entry name" value="LigB-like"/>
    <property type="match status" value="1"/>
</dbReference>
<gene>
    <name evidence="7" type="ORF">ALEPTO_LOCUS1934</name>
</gene>
<dbReference type="EMBL" id="CAJVPS010000248">
    <property type="protein sequence ID" value="CAG8469343.1"/>
    <property type="molecule type" value="Genomic_DNA"/>
</dbReference>
<dbReference type="CDD" id="cd07363">
    <property type="entry name" value="45_DOPA_Dioxygenase"/>
    <property type="match status" value="1"/>
</dbReference>
<evidence type="ECO:0000256" key="3">
    <source>
        <dbReference type="ARBA" id="ARBA00022723"/>
    </source>
</evidence>
<evidence type="ECO:0000259" key="6">
    <source>
        <dbReference type="Pfam" id="PF02900"/>
    </source>
</evidence>
<accession>A0A9N8VX13</accession>
<dbReference type="OrthoDB" id="7396853at2759"/>
<dbReference type="Pfam" id="PF02900">
    <property type="entry name" value="LigB"/>
    <property type="match status" value="1"/>
</dbReference>
<proteinExistence type="inferred from homology"/>
<reference evidence="7" key="1">
    <citation type="submission" date="2021-06" db="EMBL/GenBank/DDBJ databases">
        <authorList>
            <person name="Kallberg Y."/>
            <person name="Tangrot J."/>
            <person name="Rosling A."/>
        </authorList>
    </citation>
    <scope>NUCLEOTIDE SEQUENCE</scope>
    <source>
        <strain evidence="7">FL130A</strain>
    </source>
</reference>
<organism evidence="7 8">
    <name type="scientific">Ambispora leptoticha</name>
    <dbReference type="NCBI Taxonomy" id="144679"/>
    <lineage>
        <taxon>Eukaryota</taxon>
        <taxon>Fungi</taxon>
        <taxon>Fungi incertae sedis</taxon>
        <taxon>Mucoromycota</taxon>
        <taxon>Glomeromycotina</taxon>
        <taxon>Glomeromycetes</taxon>
        <taxon>Archaeosporales</taxon>
        <taxon>Ambisporaceae</taxon>
        <taxon>Ambispora</taxon>
    </lineage>
</organism>
<keyword evidence="8" id="KW-1185">Reference proteome</keyword>
<feature type="domain" description="Extradiol ring-cleavage dioxygenase class III enzyme subunit B" evidence="6">
    <location>
        <begin position="14"/>
        <end position="266"/>
    </location>
</feature>
<evidence type="ECO:0000313" key="8">
    <source>
        <dbReference type="Proteomes" id="UP000789508"/>
    </source>
</evidence>
<dbReference type="GO" id="GO:0008198">
    <property type="term" value="F:ferrous iron binding"/>
    <property type="evidence" value="ECO:0007669"/>
    <property type="project" value="InterPro"/>
</dbReference>
<dbReference type="PANTHER" id="PTHR30096:SF0">
    <property type="entry name" value="4,5-DOPA DIOXYGENASE EXTRADIOL-LIKE PROTEIN"/>
    <property type="match status" value="1"/>
</dbReference>
<sequence>MSASIISNSKRLPVYYISHGGPTLVIDTHENHHKFLKQLGSKIRKQFKPTAIVVVSAHWQTTDIIRVSSFKDETPLIYDFYGFPDIMYQQKYQNKGSPELASKIVDLLTESKIDAVKDETRGFDHGVWVVLKLLFPEPGDVPIVQVSLKRDASFEFHIKVGKALESLREEGILLIGSGSLVHNLRDFFSDSNSPNMLPKQYATTFDKDVTNIVKNFLGKERENKLIDLKNHRFLKEAHPTTEHLVPLHVIAGAASEEKGEKIFHEIFSGMSSGAFSWGESKNDEVLRDEL</sequence>
<dbReference type="PANTHER" id="PTHR30096">
    <property type="entry name" value="4,5-DOPA DIOXYGENASE EXTRADIOL-LIKE PROTEIN"/>
    <property type="match status" value="1"/>
</dbReference>
<evidence type="ECO:0000256" key="1">
    <source>
        <dbReference type="ARBA" id="ARBA00001947"/>
    </source>
</evidence>
<dbReference type="Proteomes" id="UP000789508">
    <property type="component" value="Unassembled WGS sequence"/>
</dbReference>
<dbReference type="AlphaFoldDB" id="A0A9N8VX13"/>
<dbReference type="InterPro" id="IPR014436">
    <property type="entry name" value="Extradiol_dOase_DODA"/>
</dbReference>
<dbReference type="GO" id="GO:0016702">
    <property type="term" value="F:oxidoreductase activity, acting on single donors with incorporation of molecular oxygen, incorporation of two atoms of oxygen"/>
    <property type="evidence" value="ECO:0007669"/>
    <property type="project" value="UniProtKB-ARBA"/>
</dbReference>
<evidence type="ECO:0000256" key="4">
    <source>
        <dbReference type="ARBA" id="ARBA00022833"/>
    </source>
</evidence>
<keyword evidence="5" id="KW-0560">Oxidoreductase</keyword>
<evidence type="ECO:0000256" key="5">
    <source>
        <dbReference type="ARBA" id="ARBA00023002"/>
    </source>
</evidence>